<sequence length="279" mass="28023">MRMAPPKKQGATDDIAASCLAWQQRWEVVAVKRGSTDVGAAAQAAKALSILSGLVAQAAARRRGAAVPAAVTGACASALHGLLAPLLGSGSGAVVSATLKALSAIARTAPAAVEADAAAPLLALLSRDEEDLWAAAAAAGARGTLLLLSEREAAAAAPDCRAAAAAERADGGGRGCRLRGLVRLMATLAGAADWIASDILGPSEVEALRMLEALSGLHAACAFHDDTRDAVVRLAAAFCGCGRLAALLGEGGPRGARARALVLRVLHGTLKRWAWPLGS</sequence>
<gene>
    <name evidence="1" type="ORF">MNEG_15054</name>
</gene>
<dbReference type="OrthoDB" id="10691070at2759"/>
<dbReference type="GeneID" id="25732677"/>
<evidence type="ECO:0000313" key="1">
    <source>
        <dbReference type="EMBL" id="KIY92909.1"/>
    </source>
</evidence>
<keyword evidence="2" id="KW-1185">Reference proteome</keyword>
<evidence type="ECO:0000313" key="2">
    <source>
        <dbReference type="Proteomes" id="UP000054498"/>
    </source>
</evidence>
<reference evidence="1 2" key="1">
    <citation type="journal article" date="2013" name="BMC Genomics">
        <title>Reconstruction of the lipid metabolism for the microalga Monoraphidium neglectum from its genome sequence reveals characteristics suitable for biofuel production.</title>
        <authorList>
            <person name="Bogen C."/>
            <person name="Al-Dilaimi A."/>
            <person name="Albersmeier A."/>
            <person name="Wichmann J."/>
            <person name="Grundmann M."/>
            <person name="Rupp O."/>
            <person name="Lauersen K.J."/>
            <person name="Blifernez-Klassen O."/>
            <person name="Kalinowski J."/>
            <person name="Goesmann A."/>
            <person name="Mussgnug J.H."/>
            <person name="Kruse O."/>
        </authorList>
    </citation>
    <scope>NUCLEOTIDE SEQUENCE [LARGE SCALE GENOMIC DNA]</scope>
    <source>
        <strain evidence="1 2">SAG 48.87</strain>
    </source>
</reference>
<protein>
    <submittedName>
        <fullName evidence="1">Uncharacterized protein</fullName>
    </submittedName>
</protein>
<accession>A0A0D2LM70</accession>
<dbReference type="EMBL" id="KK105204">
    <property type="protein sequence ID" value="KIY92909.1"/>
    <property type="molecule type" value="Genomic_DNA"/>
</dbReference>
<dbReference type="RefSeq" id="XP_013891929.1">
    <property type="nucleotide sequence ID" value="XM_014036475.1"/>
</dbReference>
<dbReference type="AlphaFoldDB" id="A0A0D2LM70"/>
<organism evidence="1 2">
    <name type="scientific">Monoraphidium neglectum</name>
    <dbReference type="NCBI Taxonomy" id="145388"/>
    <lineage>
        <taxon>Eukaryota</taxon>
        <taxon>Viridiplantae</taxon>
        <taxon>Chlorophyta</taxon>
        <taxon>core chlorophytes</taxon>
        <taxon>Chlorophyceae</taxon>
        <taxon>CS clade</taxon>
        <taxon>Sphaeropleales</taxon>
        <taxon>Selenastraceae</taxon>
        <taxon>Monoraphidium</taxon>
    </lineage>
</organism>
<dbReference type="Proteomes" id="UP000054498">
    <property type="component" value="Unassembled WGS sequence"/>
</dbReference>
<dbReference type="KEGG" id="mng:MNEG_15054"/>
<name>A0A0D2LM70_9CHLO</name>
<proteinExistence type="predicted"/>